<feature type="non-terminal residue" evidence="7">
    <location>
        <position position="56"/>
    </location>
</feature>
<dbReference type="InterPro" id="IPR013087">
    <property type="entry name" value="Znf_C2H2_type"/>
</dbReference>
<proteinExistence type="predicted"/>
<evidence type="ECO:0000256" key="5">
    <source>
        <dbReference type="PROSITE-ProRule" id="PRU00042"/>
    </source>
</evidence>
<evidence type="ECO:0000256" key="2">
    <source>
        <dbReference type="ARBA" id="ARBA00022737"/>
    </source>
</evidence>
<dbReference type="FunFam" id="3.30.160.60:FF:002343">
    <property type="entry name" value="Zinc finger protein 33A"/>
    <property type="match status" value="1"/>
</dbReference>
<feature type="domain" description="C2H2-type" evidence="6">
    <location>
        <begin position="1"/>
        <end position="20"/>
    </location>
</feature>
<evidence type="ECO:0000259" key="6">
    <source>
        <dbReference type="PROSITE" id="PS50157"/>
    </source>
</evidence>
<evidence type="ECO:0000313" key="7">
    <source>
        <dbReference type="EMBL" id="NXD31983.1"/>
    </source>
</evidence>
<name>A0A851UXF5_9PASS</name>
<evidence type="ECO:0000313" key="8">
    <source>
        <dbReference type="Proteomes" id="UP000623542"/>
    </source>
</evidence>
<dbReference type="GO" id="GO:0000977">
    <property type="term" value="F:RNA polymerase II transcription regulatory region sequence-specific DNA binding"/>
    <property type="evidence" value="ECO:0007669"/>
    <property type="project" value="TreeGrafter"/>
</dbReference>
<keyword evidence="4" id="KW-0862">Zinc</keyword>
<dbReference type="PROSITE" id="PS00028">
    <property type="entry name" value="ZINC_FINGER_C2H2_1"/>
    <property type="match status" value="1"/>
</dbReference>
<dbReference type="EMBL" id="WBNG01003023">
    <property type="protein sequence ID" value="NXD31983.1"/>
    <property type="molecule type" value="Genomic_DNA"/>
</dbReference>
<dbReference type="GO" id="GO:0000981">
    <property type="term" value="F:DNA-binding transcription factor activity, RNA polymerase II-specific"/>
    <property type="evidence" value="ECO:0007669"/>
    <property type="project" value="TreeGrafter"/>
</dbReference>
<feature type="domain" description="C2H2-type" evidence="6">
    <location>
        <begin position="21"/>
        <end position="48"/>
    </location>
</feature>
<organism evidence="7 8">
    <name type="scientific">Elachura formosa</name>
    <name type="common">spotted wren-babbler</name>
    <dbReference type="NCBI Taxonomy" id="1463973"/>
    <lineage>
        <taxon>Eukaryota</taxon>
        <taxon>Metazoa</taxon>
        <taxon>Chordata</taxon>
        <taxon>Craniata</taxon>
        <taxon>Vertebrata</taxon>
        <taxon>Euteleostomi</taxon>
        <taxon>Archelosauria</taxon>
        <taxon>Archosauria</taxon>
        <taxon>Dinosauria</taxon>
        <taxon>Saurischia</taxon>
        <taxon>Theropoda</taxon>
        <taxon>Coelurosauria</taxon>
        <taxon>Aves</taxon>
        <taxon>Neognathae</taxon>
        <taxon>Neoaves</taxon>
        <taxon>Telluraves</taxon>
        <taxon>Australaves</taxon>
        <taxon>Passeriformes</taxon>
        <taxon>Elachuridae</taxon>
        <taxon>Elachura</taxon>
    </lineage>
</organism>
<keyword evidence="1" id="KW-0479">Metal-binding</keyword>
<feature type="non-terminal residue" evidence="7">
    <location>
        <position position="1"/>
    </location>
</feature>
<dbReference type="PROSITE" id="PS50157">
    <property type="entry name" value="ZINC_FINGER_C2H2_2"/>
    <property type="match status" value="2"/>
</dbReference>
<accession>A0A851UXF5</accession>
<keyword evidence="3 5" id="KW-0863">Zinc-finger</keyword>
<evidence type="ECO:0000256" key="3">
    <source>
        <dbReference type="ARBA" id="ARBA00022771"/>
    </source>
</evidence>
<reference evidence="7" key="1">
    <citation type="submission" date="2019-09" db="EMBL/GenBank/DDBJ databases">
        <title>Bird 10,000 Genomes (B10K) Project - Family phase.</title>
        <authorList>
            <person name="Zhang G."/>
        </authorList>
    </citation>
    <scope>NUCLEOTIDE SEQUENCE</scope>
    <source>
        <strain evidence="7">B10K-IZCAS-20218</strain>
        <tissue evidence="7">Blood</tissue>
    </source>
</reference>
<keyword evidence="2" id="KW-0677">Repeat</keyword>
<dbReference type="SUPFAM" id="SSF57667">
    <property type="entry name" value="beta-beta-alpha zinc fingers"/>
    <property type="match status" value="1"/>
</dbReference>
<dbReference type="PANTHER" id="PTHR14196:SF12">
    <property type="entry name" value="ZINC FINGER PROTEIN 208-LIKE"/>
    <property type="match status" value="1"/>
</dbReference>
<dbReference type="Pfam" id="PF13465">
    <property type="entry name" value="zf-H2C2_2"/>
    <property type="match status" value="1"/>
</dbReference>
<protein>
    <submittedName>
        <fullName evidence="7">ZFP2 protein</fullName>
    </submittedName>
</protein>
<comment type="caution">
    <text evidence="7">The sequence shown here is derived from an EMBL/GenBank/DDBJ whole genome shotgun (WGS) entry which is preliminary data.</text>
</comment>
<evidence type="ECO:0000256" key="1">
    <source>
        <dbReference type="ARBA" id="ARBA00022723"/>
    </source>
</evidence>
<dbReference type="Proteomes" id="UP000623542">
    <property type="component" value="Unassembled WGS sequence"/>
</dbReference>
<dbReference type="OrthoDB" id="9439903at2759"/>
<dbReference type="AlphaFoldDB" id="A0A851UXF5"/>
<dbReference type="PANTHER" id="PTHR14196">
    <property type="entry name" value="ODD-SKIPPED - RELATED"/>
    <property type="match status" value="1"/>
</dbReference>
<dbReference type="SMART" id="SM00355">
    <property type="entry name" value="ZnF_C2H2"/>
    <property type="match status" value="1"/>
</dbReference>
<gene>
    <name evidence="7" type="primary">Zfp2_0</name>
    <name evidence="7" type="ORF">ELAFOR_R05749</name>
</gene>
<keyword evidence="8" id="KW-1185">Reference proteome</keyword>
<dbReference type="InterPro" id="IPR036236">
    <property type="entry name" value="Znf_C2H2_sf"/>
</dbReference>
<evidence type="ECO:0000256" key="4">
    <source>
        <dbReference type="ARBA" id="ARBA00022833"/>
    </source>
</evidence>
<dbReference type="Gene3D" id="3.30.160.60">
    <property type="entry name" value="Classic Zinc Finger"/>
    <property type="match status" value="2"/>
</dbReference>
<dbReference type="GO" id="GO:0005634">
    <property type="term" value="C:nucleus"/>
    <property type="evidence" value="ECO:0007669"/>
    <property type="project" value="TreeGrafter"/>
</dbReference>
<sequence length="56" mass="6253">SFSQSSNLIVHLRIHTGERPYKCKVCGKSFIHSSSQNVHQKIHAGEKPYGCHECGT</sequence>
<dbReference type="GO" id="GO:0008270">
    <property type="term" value="F:zinc ion binding"/>
    <property type="evidence" value="ECO:0007669"/>
    <property type="project" value="UniProtKB-KW"/>
</dbReference>
<dbReference type="InterPro" id="IPR050717">
    <property type="entry name" value="C2H2-ZF_Transcription_Reg"/>
</dbReference>